<protein>
    <submittedName>
        <fullName evidence="2">Uncharacterized protein</fullName>
    </submittedName>
</protein>
<feature type="region of interest" description="Disordered" evidence="1">
    <location>
        <begin position="103"/>
        <end position="168"/>
    </location>
</feature>
<organism evidence="2 3">
    <name type="scientific">Cardiocondyla obscurior</name>
    <dbReference type="NCBI Taxonomy" id="286306"/>
    <lineage>
        <taxon>Eukaryota</taxon>
        <taxon>Metazoa</taxon>
        <taxon>Ecdysozoa</taxon>
        <taxon>Arthropoda</taxon>
        <taxon>Hexapoda</taxon>
        <taxon>Insecta</taxon>
        <taxon>Pterygota</taxon>
        <taxon>Neoptera</taxon>
        <taxon>Endopterygota</taxon>
        <taxon>Hymenoptera</taxon>
        <taxon>Apocrita</taxon>
        <taxon>Aculeata</taxon>
        <taxon>Formicoidea</taxon>
        <taxon>Formicidae</taxon>
        <taxon>Myrmicinae</taxon>
        <taxon>Cardiocondyla</taxon>
    </lineage>
</organism>
<dbReference type="EMBL" id="JADYXP020000011">
    <property type="protein sequence ID" value="KAL0113862.1"/>
    <property type="molecule type" value="Genomic_DNA"/>
</dbReference>
<dbReference type="AlphaFoldDB" id="A0AAW2FIT6"/>
<evidence type="ECO:0000313" key="2">
    <source>
        <dbReference type="EMBL" id="KAL0113862.1"/>
    </source>
</evidence>
<proteinExistence type="predicted"/>
<evidence type="ECO:0000256" key="1">
    <source>
        <dbReference type="SAM" id="MobiDB-lite"/>
    </source>
</evidence>
<dbReference type="Proteomes" id="UP001430953">
    <property type="component" value="Unassembled WGS sequence"/>
</dbReference>
<feature type="compositionally biased region" description="Basic residues" evidence="1">
    <location>
        <begin position="154"/>
        <end position="168"/>
    </location>
</feature>
<gene>
    <name evidence="2" type="ORF">PUN28_011299</name>
</gene>
<keyword evidence="3" id="KW-1185">Reference proteome</keyword>
<accession>A0AAW2FIT6</accession>
<comment type="caution">
    <text evidence="2">The sequence shown here is derived from an EMBL/GenBank/DDBJ whole genome shotgun (WGS) entry which is preliminary data.</text>
</comment>
<evidence type="ECO:0000313" key="3">
    <source>
        <dbReference type="Proteomes" id="UP001430953"/>
    </source>
</evidence>
<sequence length="276" mass="31468">MKVEPRRRRWFCASTSPKTGMRIVRPLDYPPLFQFLVGRRIGGRRFADKKWSKFISDPERPRRNQRSTMIDDRSRYLRHSRENFSNIVPSVLVRQWYFHSRGRRQTDPSGAALGVPANSQKGARASRIKNGRRGERGSSGGRWRGTCATSSGRQKTKGTNKRATGRQRRRVAALHRGFVGRTAKGDEDISYKALLSGWVAGVAIVLCFDSARRTRLTFNRCVFADDVDGRRRSANRANNIVTLSSCHDYILLLPIVPSSLPLATPADRERERKREI</sequence>
<reference evidence="2 3" key="1">
    <citation type="submission" date="2023-03" db="EMBL/GenBank/DDBJ databases">
        <title>High recombination rates correlate with genetic variation in Cardiocondyla obscurior ants.</title>
        <authorList>
            <person name="Errbii M."/>
        </authorList>
    </citation>
    <scope>NUCLEOTIDE SEQUENCE [LARGE SCALE GENOMIC DNA]</scope>
    <source>
        <strain evidence="2">Alpha-2009</strain>
        <tissue evidence="2">Whole body</tissue>
    </source>
</reference>
<name>A0AAW2FIT6_9HYME</name>